<gene>
    <name evidence="2" type="ORF">BASA50_004515</name>
</gene>
<protein>
    <submittedName>
        <fullName evidence="2">Uncharacterized protein</fullName>
    </submittedName>
</protein>
<proteinExistence type="predicted"/>
<feature type="compositionally biased region" description="Polar residues" evidence="1">
    <location>
        <begin position="100"/>
        <end position="122"/>
    </location>
</feature>
<comment type="caution">
    <text evidence="2">The sequence shown here is derived from an EMBL/GenBank/DDBJ whole genome shotgun (WGS) entry which is preliminary data.</text>
</comment>
<organism evidence="2 3">
    <name type="scientific">Batrachochytrium salamandrivorans</name>
    <dbReference type="NCBI Taxonomy" id="1357716"/>
    <lineage>
        <taxon>Eukaryota</taxon>
        <taxon>Fungi</taxon>
        <taxon>Fungi incertae sedis</taxon>
        <taxon>Chytridiomycota</taxon>
        <taxon>Chytridiomycota incertae sedis</taxon>
        <taxon>Chytridiomycetes</taxon>
        <taxon>Rhizophydiales</taxon>
        <taxon>Rhizophydiales incertae sedis</taxon>
        <taxon>Batrachochytrium</taxon>
    </lineage>
</organism>
<evidence type="ECO:0000313" key="3">
    <source>
        <dbReference type="Proteomes" id="UP001648503"/>
    </source>
</evidence>
<reference evidence="2 3" key="1">
    <citation type="submission" date="2021-02" db="EMBL/GenBank/DDBJ databases">
        <title>Variation within the Batrachochytrium salamandrivorans European outbreak.</title>
        <authorList>
            <person name="Kelly M."/>
            <person name="Pasmans F."/>
            <person name="Shea T.P."/>
            <person name="Munoz J.F."/>
            <person name="Carranza S."/>
            <person name="Cuomo C.A."/>
            <person name="Martel A."/>
        </authorList>
    </citation>
    <scope>NUCLEOTIDE SEQUENCE [LARGE SCALE GENOMIC DNA]</scope>
    <source>
        <strain evidence="2 3">AMFP18/2</strain>
    </source>
</reference>
<dbReference type="Proteomes" id="UP001648503">
    <property type="component" value="Unassembled WGS sequence"/>
</dbReference>
<sequence>MCESNQFLLKADYQDVLLLPSSDRHSTLVTYNILSDMKVAAATIISFIVASTYASPAAYSANQEVNTHGSTIASSANAHLEKRGGGLHGDMHKERREPRPTTQRSESCIPSGKRTSATSSEA</sequence>
<evidence type="ECO:0000313" key="2">
    <source>
        <dbReference type="EMBL" id="KAH6597373.1"/>
    </source>
</evidence>
<feature type="region of interest" description="Disordered" evidence="1">
    <location>
        <begin position="74"/>
        <end position="122"/>
    </location>
</feature>
<evidence type="ECO:0000256" key="1">
    <source>
        <dbReference type="SAM" id="MobiDB-lite"/>
    </source>
</evidence>
<dbReference type="EMBL" id="JAFCIX010000145">
    <property type="protein sequence ID" value="KAH6597373.1"/>
    <property type="molecule type" value="Genomic_DNA"/>
</dbReference>
<name>A0ABQ8FIA1_9FUNG</name>
<accession>A0ABQ8FIA1</accession>
<feature type="compositionally biased region" description="Basic and acidic residues" evidence="1">
    <location>
        <begin position="79"/>
        <end position="99"/>
    </location>
</feature>
<keyword evidence="3" id="KW-1185">Reference proteome</keyword>